<dbReference type="RefSeq" id="WP_345883309.1">
    <property type="nucleotide sequence ID" value="NZ_JBDFRB010000003.1"/>
</dbReference>
<evidence type="ECO:0000313" key="9">
    <source>
        <dbReference type="Proteomes" id="UP001422074"/>
    </source>
</evidence>
<proteinExistence type="predicted"/>
<evidence type="ECO:0000256" key="6">
    <source>
        <dbReference type="SAM" id="Phobius"/>
    </source>
</evidence>
<evidence type="ECO:0000256" key="3">
    <source>
        <dbReference type="ARBA" id="ARBA00022989"/>
    </source>
</evidence>
<dbReference type="Pfam" id="PF06271">
    <property type="entry name" value="RDD"/>
    <property type="match status" value="1"/>
</dbReference>
<keyword evidence="3 6" id="KW-1133">Transmembrane helix</keyword>
<gene>
    <name evidence="8" type="ORF">ABCQ75_04320</name>
</gene>
<evidence type="ECO:0000256" key="4">
    <source>
        <dbReference type="ARBA" id="ARBA00023136"/>
    </source>
</evidence>
<feature type="compositionally biased region" description="Basic and acidic residues" evidence="5">
    <location>
        <begin position="174"/>
        <end position="193"/>
    </location>
</feature>
<dbReference type="InterPro" id="IPR010432">
    <property type="entry name" value="RDD"/>
</dbReference>
<evidence type="ECO:0000313" key="8">
    <source>
        <dbReference type="EMBL" id="MEN2743762.1"/>
    </source>
</evidence>
<evidence type="ECO:0000256" key="2">
    <source>
        <dbReference type="ARBA" id="ARBA00022692"/>
    </source>
</evidence>
<feature type="region of interest" description="Disordered" evidence="5">
    <location>
        <begin position="163"/>
        <end position="202"/>
    </location>
</feature>
<dbReference type="Proteomes" id="UP001422074">
    <property type="component" value="Unassembled WGS sequence"/>
</dbReference>
<keyword evidence="4 6" id="KW-0472">Membrane</keyword>
<feature type="transmembrane region" description="Helical" evidence="6">
    <location>
        <begin position="124"/>
        <end position="144"/>
    </location>
</feature>
<name>A0ABU9WY38_9MICC</name>
<keyword evidence="2 6" id="KW-0812">Transmembrane</keyword>
<feature type="transmembrane region" description="Helical" evidence="6">
    <location>
        <begin position="70"/>
        <end position="90"/>
    </location>
</feature>
<keyword evidence="9" id="KW-1185">Reference proteome</keyword>
<dbReference type="EMBL" id="JBDFRB010000003">
    <property type="protein sequence ID" value="MEN2743762.1"/>
    <property type="molecule type" value="Genomic_DNA"/>
</dbReference>
<organism evidence="8 9">
    <name type="scientific">Sinomonas halotolerans</name>
    <dbReference type="NCBI Taxonomy" id="1644133"/>
    <lineage>
        <taxon>Bacteria</taxon>
        <taxon>Bacillati</taxon>
        <taxon>Actinomycetota</taxon>
        <taxon>Actinomycetes</taxon>
        <taxon>Micrococcales</taxon>
        <taxon>Micrococcaceae</taxon>
        <taxon>Sinomonas</taxon>
    </lineage>
</organism>
<feature type="transmembrane region" description="Helical" evidence="6">
    <location>
        <begin position="44"/>
        <end position="63"/>
    </location>
</feature>
<protein>
    <submittedName>
        <fullName evidence="8">RDD family protein</fullName>
    </submittedName>
</protein>
<reference evidence="8 9" key="1">
    <citation type="submission" date="2024-05" db="EMBL/GenBank/DDBJ databases">
        <title>Sinomonas sp. nov., isolated from a waste landfill.</title>
        <authorList>
            <person name="Zhao Y."/>
        </authorList>
    </citation>
    <scope>NUCLEOTIDE SEQUENCE [LARGE SCALE GENOMIC DNA]</scope>
    <source>
        <strain evidence="8 9">CCTCC AB2014300</strain>
    </source>
</reference>
<comment type="caution">
    <text evidence="8">The sequence shown here is derived from an EMBL/GenBank/DDBJ whole genome shotgun (WGS) entry which is preliminary data.</text>
</comment>
<sequence length="202" mass="20785">MTKAPSTKLVDAATGGKIHAVAATGQQFAAAPAARVFWSRALDAAVVLAAAAAVMVPVLGLMGRSPASEGALAAVGALLWFAVVFAYGMISGTVGAVGDHAGGFRAVRLDDGSRPGVWRGGWRAVLWSFAPLYAVVTVVGMLSGSTTGDWSERYSTRDLRAGIERGMPPVPDPRIAEREARAARAAARAEARGAEGGQRRGN</sequence>
<comment type="subcellular location">
    <subcellularLocation>
        <location evidence="1">Membrane</location>
        <topology evidence="1">Multi-pass membrane protein</topology>
    </subcellularLocation>
</comment>
<evidence type="ECO:0000259" key="7">
    <source>
        <dbReference type="Pfam" id="PF06271"/>
    </source>
</evidence>
<evidence type="ECO:0000256" key="1">
    <source>
        <dbReference type="ARBA" id="ARBA00004141"/>
    </source>
</evidence>
<feature type="domain" description="RDD" evidence="7">
    <location>
        <begin position="34"/>
        <end position="140"/>
    </location>
</feature>
<accession>A0ABU9WY38</accession>
<evidence type="ECO:0000256" key="5">
    <source>
        <dbReference type="SAM" id="MobiDB-lite"/>
    </source>
</evidence>